<dbReference type="PANTHER" id="PTHR40037:SF1">
    <property type="entry name" value="PHOSPHOESTERASE SAOUHSC_00951-RELATED"/>
    <property type="match status" value="1"/>
</dbReference>
<dbReference type="PANTHER" id="PTHR40037">
    <property type="entry name" value="PHOSPHOESTERASE YJCG-RELATED"/>
    <property type="match status" value="1"/>
</dbReference>
<dbReference type="Proteomes" id="UP000245429">
    <property type="component" value="Chromosome"/>
</dbReference>
<dbReference type="EMBL" id="CP029463">
    <property type="protein sequence ID" value="AWM12557.1"/>
    <property type="molecule type" value="Genomic_DNA"/>
</dbReference>
<dbReference type="GO" id="GO:0016874">
    <property type="term" value="F:ligase activity"/>
    <property type="evidence" value="ECO:0007669"/>
    <property type="project" value="UniProtKB-KW"/>
</dbReference>
<feature type="coiled-coil region" evidence="1">
    <location>
        <begin position="43"/>
        <end position="70"/>
    </location>
</feature>
<evidence type="ECO:0000256" key="1">
    <source>
        <dbReference type="SAM" id="Coils"/>
    </source>
</evidence>
<sequence>MARYSVVIQPGDLCIEQIRQMKEQLAVEIGWYNSKNSLAHITVNEFEKDEKELEQIKNKLSDIAKFLKAQPVKFDHFNTFSNGAFFLAPDDDSKRYLKEIMLAVHQQFPYPIKIKSNEPHISIGRRITPENLAKAEALFQEKPNLSFLCDKIALRIFNEERKQFDILETFPFLDEKKSRLIQGSLF</sequence>
<dbReference type="KEGG" id="fse:DI487_00830"/>
<keyword evidence="2" id="KW-0436">Ligase</keyword>
<reference evidence="2 3" key="1">
    <citation type="submission" date="2018-05" db="EMBL/GenBank/DDBJ databases">
        <title>Flavobacterium sp. MEBiC07310.</title>
        <authorList>
            <person name="Baek K."/>
        </authorList>
    </citation>
    <scope>NUCLEOTIDE SEQUENCE [LARGE SCALE GENOMIC DNA]</scope>
    <source>
        <strain evidence="2 3">MEBiC07310</strain>
    </source>
</reference>
<keyword evidence="1" id="KW-0175">Coiled coil</keyword>
<organism evidence="2 3">
    <name type="scientific">Flavobacterium sediminis</name>
    <dbReference type="NCBI Taxonomy" id="2201181"/>
    <lineage>
        <taxon>Bacteria</taxon>
        <taxon>Pseudomonadati</taxon>
        <taxon>Bacteroidota</taxon>
        <taxon>Flavobacteriia</taxon>
        <taxon>Flavobacteriales</taxon>
        <taxon>Flavobacteriaceae</taxon>
        <taxon>Flavobacterium</taxon>
    </lineage>
</organism>
<dbReference type="InterPro" id="IPR050580">
    <property type="entry name" value="2H_phosphoesterase_YjcG-like"/>
</dbReference>
<evidence type="ECO:0000313" key="2">
    <source>
        <dbReference type="EMBL" id="AWM12557.1"/>
    </source>
</evidence>
<dbReference type="OrthoDB" id="980044at2"/>
<evidence type="ECO:0000313" key="3">
    <source>
        <dbReference type="Proteomes" id="UP000245429"/>
    </source>
</evidence>
<gene>
    <name evidence="2" type="ORF">DI487_00830</name>
</gene>
<dbReference type="Gene3D" id="3.90.1140.10">
    <property type="entry name" value="Cyclic phosphodiesterase"/>
    <property type="match status" value="1"/>
</dbReference>
<accession>A0A2U8QR26</accession>
<dbReference type="RefSeq" id="WP_109567966.1">
    <property type="nucleotide sequence ID" value="NZ_CP029463.1"/>
</dbReference>
<dbReference type="SUPFAM" id="SSF55144">
    <property type="entry name" value="LigT-like"/>
    <property type="match status" value="1"/>
</dbReference>
<protein>
    <submittedName>
        <fullName evidence="2">2'-5' RNA ligase</fullName>
    </submittedName>
</protein>
<dbReference type="Pfam" id="PF13563">
    <property type="entry name" value="2_5_RNA_ligase2"/>
    <property type="match status" value="1"/>
</dbReference>
<dbReference type="AlphaFoldDB" id="A0A2U8QR26"/>
<proteinExistence type="predicted"/>
<name>A0A2U8QR26_9FLAO</name>
<dbReference type="InterPro" id="IPR009097">
    <property type="entry name" value="Cyclic_Pdiesterase"/>
</dbReference>
<keyword evidence="3" id="KW-1185">Reference proteome</keyword>